<organism evidence="3 4">
    <name type="scientific">Ancylobacter polymorphus</name>
    <dbReference type="NCBI Taxonomy" id="223390"/>
    <lineage>
        <taxon>Bacteria</taxon>
        <taxon>Pseudomonadati</taxon>
        <taxon>Pseudomonadota</taxon>
        <taxon>Alphaproteobacteria</taxon>
        <taxon>Hyphomicrobiales</taxon>
        <taxon>Xanthobacteraceae</taxon>
        <taxon>Ancylobacter</taxon>
    </lineage>
</organism>
<dbReference type="Pfam" id="PF03797">
    <property type="entry name" value="Autotransporter"/>
    <property type="match status" value="1"/>
</dbReference>
<dbReference type="InterPro" id="IPR011050">
    <property type="entry name" value="Pectin_lyase_fold/virulence"/>
</dbReference>
<dbReference type="SUPFAM" id="SSF103515">
    <property type="entry name" value="Autotransporter"/>
    <property type="match status" value="1"/>
</dbReference>
<dbReference type="PROSITE" id="PS51208">
    <property type="entry name" value="AUTOTRANSPORTER"/>
    <property type="match status" value="1"/>
</dbReference>
<proteinExistence type="predicted"/>
<evidence type="ECO:0000313" key="4">
    <source>
        <dbReference type="Proteomes" id="UP000831684"/>
    </source>
</evidence>
<dbReference type="NCBIfam" id="TIGR02601">
    <property type="entry name" value="autotrns_rpt"/>
    <property type="match status" value="2"/>
</dbReference>
<evidence type="ECO:0000259" key="2">
    <source>
        <dbReference type="PROSITE" id="PS51208"/>
    </source>
</evidence>
<dbReference type="AlphaFoldDB" id="A0A9E6ZZ19"/>
<dbReference type="InterPro" id="IPR006315">
    <property type="entry name" value="OM_autotransptr_brl_dom"/>
</dbReference>
<evidence type="ECO:0000256" key="1">
    <source>
        <dbReference type="ARBA" id="ARBA00022729"/>
    </source>
</evidence>
<dbReference type="InterPro" id="IPR036709">
    <property type="entry name" value="Autotransporte_beta_dom_sf"/>
</dbReference>
<dbReference type="NCBIfam" id="TIGR01414">
    <property type="entry name" value="autotrans_barl"/>
    <property type="match status" value="1"/>
</dbReference>
<dbReference type="Pfam" id="PF12951">
    <property type="entry name" value="PATR"/>
    <property type="match status" value="4"/>
</dbReference>
<dbReference type="EMBL" id="CP083239">
    <property type="protein sequence ID" value="UOK72822.1"/>
    <property type="molecule type" value="Genomic_DNA"/>
</dbReference>
<name>A0A9E6ZZ19_9HYPH</name>
<dbReference type="KEGG" id="apol:K9D25_09015"/>
<dbReference type="Gene3D" id="2.40.128.130">
    <property type="entry name" value="Autotransporter beta-domain"/>
    <property type="match status" value="1"/>
</dbReference>
<dbReference type="SMART" id="SM00869">
    <property type="entry name" value="Autotransporter"/>
    <property type="match status" value="1"/>
</dbReference>
<feature type="domain" description="Autotransporter" evidence="2">
    <location>
        <begin position="971"/>
        <end position="1246"/>
    </location>
</feature>
<protein>
    <submittedName>
        <fullName evidence="3">Autotransporter domain-containing protein</fullName>
    </submittedName>
</protein>
<gene>
    <name evidence="3" type="ORF">K9D25_09015</name>
</gene>
<reference evidence="3" key="1">
    <citation type="submission" date="2021-09" db="EMBL/GenBank/DDBJ databases">
        <title>Network and meta-omics reveal the key degrader and cooperation patterns in an efficient 1,4-dioxane-degrading microbial community.</title>
        <authorList>
            <person name="Dai C."/>
        </authorList>
    </citation>
    <scope>NUCLEOTIDE SEQUENCE</scope>
    <source>
        <strain evidence="3">ZM13</strain>
    </source>
</reference>
<dbReference type="GO" id="GO:0019867">
    <property type="term" value="C:outer membrane"/>
    <property type="evidence" value="ECO:0007669"/>
    <property type="project" value="InterPro"/>
</dbReference>
<evidence type="ECO:0000313" key="3">
    <source>
        <dbReference type="EMBL" id="UOK72822.1"/>
    </source>
</evidence>
<dbReference type="InterPro" id="IPR013425">
    <property type="entry name" value="Autotrns_rpt"/>
</dbReference>
<accession>A0A9E6ZZ19</accession>
<dbReference type="Proteomes" id="UP000831684">
    <property type="component" value="Chromosome"/>
</dbReference>
<sequence>MAERWRSAASLLGLYGGGGNTTGSYDFNLGGGTIKVIGTALNTAVDAELVANTASTIDTNGLGATWSGQFSGDGDLIKQGVGTLSLGGDNSAFTGDVSLVGGTLAVTNNLALGTSNDVAVGPGTTFDISGTPIGVQIGALSGSGEILLGTKLLSTTIGAGQTAAFSGTIQSSGMAWDADYGKFNKGGEGTLVIDGADMNGGEFYVSGGTVRETSGNTSIDYLDVGTGTTNSAANTGELEVSGGTLSLQSLSVGGWGGIGEVNQTGGTVAVVGCNGASDSCGGMNVGNQGGQGTYNISGGVLALASGGVFNLGRFSNNSYSTSEGELNISGTGEVRIEDGSLIIGNWVLSGTPNLGDGVINQTGGVLFVANDSQLYLSAQGDGAYNLSGGVLQIGGTSLIGDYNNGAGNYAFNLGEATLEVTGAALTTEVNATLQDGTVFTFDTNGLGASWNGQFSGAGGLRKTGTGELALTSPNSYSGDTYLAGGKLSAAEGALGTGTKIIFEATSTLAFGDADGTTLGQAVQIGTGTTAILEISTGNTGTLTGQISGPGGLTKTGEGTLVLDRPSDVDPANDYYGQTIVSNGILQIVGTNALSVNTAVTVGIDGTFELVGVTQNVDSIDGSGSVSIGDGSTLTVGALSGSANIALGAGSELNVGGNGENTTFTGALTGTGTFVKEGSGALVIEGTNSENFEGATNINVGALILNGSLAKSDVTVGDGAVLGGNGTAKSVTLQEGAAVGPGNSPGTLTVGEFTFGGGSLYNAEFGFDAFGDPVSDNILVTTIADTSGNAVIQGGARLALDVSKGIQIGHGYEIITIESAGSVVRTDDAIFDVEYDAPLLEALVAYGAHAVTVTFSGISAPWSTKVSTRNQGAVANAVQSMAGDNPLYGAAVILGEAELDSAFNLLSGEIGASAKGVVINDSQFLRGAIFERLWSADNSRASSSISVAPLGYPAPATGPAPFPVKGQPDPLPPAPASAIWVQGFGSWGSTDGNGNAASLDRDTGGFFIGADTLVDTWRLGVVGGYSTTSFNVDDPVSSGDSDNFHLGVYTGTNWDAVRLRAGAAYSWNDVSTTRLATIPFAQTLEADYDAGTAQVFGEFGYGFGAAGFDFEPFVGLAYVSLNTDGYAETGGPAALTTGSDTTGVTYTTLGLRSSTSFALGSALATAKGMFGWRHAFGDVTPLATYAVAAGSDLFTVAGLPIAENSFLVDLGLDVAVSDGVTLGLAYGGQFGDDSQDQSVRGTLDWKF</sequence>
<dbReference type="InterPro" id="IPR005546">
    <property type="entry name" value="Autotransporte_beta"/>
</dbReference>
<dbReference type="RefSeq" id="WP_244450517.1">
    <property type="nucleotide sequence ID" value="NZ_CP083239.1"/>
</dbReference>
<dbReference type="SUPFAM" id="SSF51126">
    <property type="entry name" value="Pectin lyase-like"/>
    <property type="match status" value="2"/>
</dbReference>
<keyword evidence="1" id="KW-0732">Signal</keyword>